<dbReference type="InterPro" id="IPR011992">
    <property type="entry name" value="EF-hand-dom_pair"/>
</dbReference>
<dbReference type="Proteomes" id="UP001396334">
    <property type="component" value="Unassembled WGS sequence"/>
</dbReference>
<accession>A0ABR2P3N3</accession>
<keyword evidence="2" id="KW-0677">Repeat</keyword>
<keyword evidence="3" id="KW-0106">Calcium</keyword>
<evidence type="ECO:0000313" key="6">
    <source>
        <dbReference type="Proteomes" id="UP001396334"/>
    </source>
</evidence>
<dbReference type="CDD" id="cd00051">
    <property type="entry name" value="EFh"/>
    <property type="match status" value="1"/>
</dbReference>
<reference evidence="5 6" key="1">
    <citation type="journal article" date="2024" name="G3 (Bethesda)">
        <title>Genome assembly of Hibiscus sabdariffa L. provides insights into metabolisms of medicinal natural products.</title>
        <authorList>
            <person name="Kim T."/>
        </authorList>
    </citation>
    <scope>NUCLEOTIDE SEQUENCE [LARGE SCALE GENOMIC DNA]</scope>
    <source>
        <strain evidence="5">TK-2024</strain>
        <tissue evidence="5">Old leaves</tissue>
    </source>
</reference>
<evidence type="ECO:0000259" key="4">
    <source>
        <dbReference type="PROSITE" id="PS50222"/>
    </source>
</evidence>
<dbReference type="InterPro" id="IPR039647">
    <property type="entry name" value="EF_hand_pair_protein_CML-like"/>
</dbReference>
<comment type="caution">
    <text evidence="5">The sequence shown here is derived from an EMBL/GenBank/DDBJ whole genome shotgun (WGS) entry which is preliminary data.</text>
</comment>
<keyword evidence="1" id="KW-0479">Metal-binding</keyword>
<dbReference type="PANTHER" id="PTHR10891">
    <property type="entry name" value="EF-HAND CALCIUM-BINDING DOMAIN CONTAINING PROTEIN"/>
    <property type="match status" value="1"/>
</dbReference>
<organism evidence="5 6">
    <name type="scientific">Hibiscus sabdariffa</name>
    <name type="common">roselle</name>
    <dbReference type="NCBI Taxonomy" id="183260"/>
    <lineage>
        <taxon>Eukaryota</taxon>
        <taxon>Viridiplantae</taxon>
        <taxon>Streptophyta</taxon>
        <taxon>Embryophyta</taxon>
        <taxon>Tracheophyta</taxon>
        <taxon>Spermatophyta</taxon>
        <taxon>Magnoliopsida</taxon>
        <taxon>eudicotyledons</taxon>
        <taxon>Gunneridae</taxon>
        <taxon>Pentapetalae</taxon>
        <taxon>rosids</taxon>
        <taxon>malvids</taxon>
        <taxon>Malvales</taxon>
        <taxon>Malvaceae</taxon>
        <taxon>Malvoideae</taxon>
        <taxon>Hibiscus</taxon>
    </lineage>
</organism>
<evidence type="ECO:0000256" key="2">
    <source>
        <dbReference type="ARBA" id="ARBA00022737"/>
    </source>
</evidence>
<dbReference type="InterPro" id="IPR002048">
    <property type="entry name" value="EF_hand_dom"/>
</dbReference>
<protein>
    <recommendedName>
        <fullName evidence="4">EF-hand domain-containing protein</fullName>
    </recommendedName>
</protein>
<gene>
    <name evidence="5" type="ORF">V6N11_054990</name>
</gene>
<dbReference type="PROSITE" id="PS50222">
    <property type="entry name" value="EF_HAND_2"/>
    <property type="match status" value="1"/>
</dbReference>
<feature type="domain" description="EF-hand" evidence="4">
    <location>
        <begin position="57"/>
        <end position="88"/>
    </location>
</feature>
<proteinExistence type="predicted"/>
<evidence type="ECO:0000256" key="1">
    <source>
        <dbReference type="ARBA" id="ARBA00022723"/>
    </source>
</evidence>
<dbReference type="SUPFAM" id="SSF47473">
    <property type="entry name" value="EF-hand"/>
    <property type="match status" value="1"/>
</dbReference>
<keyword evidence="6" id="KW-1185">Reference proteome</keyword>
<dbReference type="InterPro" id="IPR018247">
    <property type="entry name" value="EF_Hand_1_Ca_BS"/>
</dbReference>
<dbReference type="PROSITE" id="PS00018">
    <property type="entry name" value="EF_HAND_1"/>
    <property type="match status" value="1"/>
</dbReference>
<evidence type="ECO:0000313" key="5">
    <source>
        <dbReference type="EMBL" id="KAK8983006.1"/>
    </source>
</evidence>
<sequence length="88" mass="9882">MGRELALNEEIGIKALELKDVIEMMEGGEEKMYDEDGSGLITPRGLNTMLTKLGESKSIDECMVMTKQFDLDGDGLISFEEFKVVVRY</sequence>
<dbReference type="Gene3D" id="1.10.238.10">
    <property type="entry name" value="EF-hand"/>
    <property type="match status" value="1"/>
</dbReference>
<evidence type="ECO:0000256" key="3">
    <source>
        <dbReference type="ARBA" id="ARBA00022837"/>
    </source>
</evidence>
<dbReference type="EMBL" id="JBBPBN010000083">
    <property type="protein sequence ID" value="KAK8983006.1"/>
    <property type="molecule type" value="Genomic_DNA"/>
</dbReference>
<name>A0ABR2P3N3_9ROSI</name>
<dbReference type="Pfam" id="PF13499">
    <property type="entry name" value="EF-hand_7"/>
    <property type="match status" value="1"/>
</dbReference>